<dbReference type="PROSITE" id="PS50240">
    <property type="entry name" value="TRYPSIN_DOM"/>
    <property type="match status" value="1"/>
</dbReference>
<dbReference type="GO" id="GO:0045087">
    <property type="term" value="P:innate immune response"/>
    <property type="evidence" value="ECO:0000318"/>
    <property type="project" value="GO_Central"/>
</dbReference>
<proteinExistence type="inferred from homology"/>
<evidence type="ECO:0000256" key="7">
    <source>
        <dbReference type="SAM" id="SignalP"/>
    </source>
</evidence>
<keyword evidence="7" id="KW-0732">Signal</keyword>
<dbReference type="Proteomes" id="UP000000305">
    <property type="component" value="Unassembled WGS sequence"/>
</dbReference>
<evidence type="ECO:0000256" key="2">
    <source>
        <dbReference type="ARBA" id="ARBA00022670"/>
    </source>
</evidence>
<dbReference type="eggNOG" id="KOG3627">
    <property type="taxonomic scope" value="Eukaryota"/>
</dbReference>
<dbReference type="GO" id="GO:0004252">
    <property type="term" value="F:serine-type endopeptidase activity"/>
    <property type="evidence" value="ECO:0007669"/>
    <property type="project" value="InterPro"/>
</dbReference>
<accession>E9GC04</accession>
<dbReference type="Pfam" id="PF00089">
    <property type="entry name" value="Trypsin"/>
    <property type="match status" value="2"/>
</dbReference>
<keyword evidence="3 6" id="KW-0378">Hydrolase</keyword>
<evidence type="ECO:0000256" key="1">
    <source>
        <dbReference type="ARBA" id="ARBA00007664"/>
    </source>
</evidence>
<dbReference type="InterPro" id="IPR018114">
    <property type="entry name" value="TRYPSIN_HIS"/>
</dbReference>
<evidence type="ECO:0000313" key="9">
    <source>
        <dbReference type="EMBL" id="EFX83050.1"/>
    </source>
</evidence>
<evidence type="ECO:0000256" key="5">
    <source>
        <dbReference type="ARBA" id="ARBA00023157"/>
    </source>
</evidence>
<dbReference type="SUPFAM" id="SSF50494">
    <property type="entry name" value="Trypsin-like serine proteases"/>
    <property type="match status" value="1"/>
</dbReference>
<protein>
    <recommendedName>
        <fullName evidence="8">Peptidase S1 domain-containing protein</fullName>
    </recommendedName>
</protein>
<dbReference type="GO" id="GO:0005615">
    <property type="term" value="C:extracellular space"/>
    <property type="evidence" value="ECO:0000318"/>
    <property type="project" value="GO_Central"/>
</dbReference>
<dbReference type="KEGG" id="dpx:DAPPUDRAFT_240633"/>
<feature type="chain" id="PRO_5003241070" description="Peptidase S1 domain-containing protein" evidence="7">
    <location>
        <begin position="21"/>
        <end position="219"/>
    </location>
</feature>
<feature type="domain" description="Peptidase S1" evidence="8">
    <location>
        <begin position="8"/>
        <end position="202"/>
    </location>
</feature>
<dbReference type="InParanoid" id="E9GC04"/>
<dbReference type="AlphaFoldDB" id="E9GC04"/>
<dbReference type="CDD" id="cd00190">
    <property type="entry name" value="Tryp_SPc"/>
    <property type="match status" value="1"/>
</dbReference>
<keyword evidence="4 6" id="KW-0720">Serine protease</keyword>
<dbReference type="SMART" id="SM00020">
    <property type="entry name" value="Tryp_SPc"/>
    <property type="match status" value="1"/>
</dbReference>
<organism evidence="9 10">
    <name type="scientific">Daphnia pulex</name>
    <name type="common">Water flea</name>
    <dbReference type="NCBI Taxonomy" id="6669"/>
    <lineage>
        <taxon>Eukaryota</taxon>
        <taxon>Metazoa</taxon>
        <taxon>Ecdysozoa</taxon>
        <taxon>Arthropoda</taxon>
        <taxon>Crustacea</taxon>
        <taxon>Branchiopoda</taxon>
        <taxon>Diplostraca</taxon>
        <taxon>Cladocera</taxon>
        <taxon>Anomopoda</taxon>
        <taxon>Daphniidae</taxon>
        <taxon>Daphnia</taxon>
    </lineage>
</organism>
<name>E9GC04_DAPPU</name>
<dbReference type="PANTHER" id="PTHR24276:SF91">
    <property type="entry name" value="AT26814P-RELATED"/>
    <property type="match status" value="1"/>
</dbReference>
<gene>
    <name evidence="9" type="ORF">DAPPUDRAFT_240633</name>
</gene>
<dbReference type="InterPro" id="IPR001314">
    <property type="entry name" value="Peptidase_S1A"/>
</dbReference>
<dbReference type="InterPro" id="IPR043504">
    <property type="entry name" value="Peptidase_S1_PA_chymotrypsin"/>
</dbReference>
<dbReference type="InterPro" id="IPR033116">
    <property type="entry name" value="TRYPSIN_SER"/>
</dbReference>
<keyword evidence="2 6" id="KW-0645">Protease</keyword>
<dbReference type="OrthoDB" id="6380398at2759"/>
<evidence type="ECO:0000313" key="10">
    <source>
        <dbReference type="Proteomes" id="UP000000305"/>
    </source>
</evidence>
<sequence length="219" mass="23085">MNLVAIQVFGLCYLTVFVSSTTVKPLKESAMGENGLLCGGTLIGPYHVLTAAHCTAPIRHNDIAVIVLNASVLSIAPVNLVPRSSIQLSFTNKSAVVAGWGATGSSQDESPVLLKTTIQIRDNKNCSTYYESGLPAFFNGSIMLCAADNAGKKDTCPGDSGGPILVNGFQVGITSFGRGCASVPGVYVRITAYLDWIAATMKSNPKVIIKSQNNKEKQN</sequence>
<dbReference type="PROSITE" id="PS00135">
    <property type="entry name" value="TRYPSIN_SER"/>
    <property type="match status" value="1"/>
</dbReference>
<comment type="similarity">
    <text evidence="1">Belongs to the peptidase S1 family.</text>
</comment>
<keyword evidence="10" id="KW-1185">Reference proteome</keyword>
<keyword evidence="5" id="KW-1015">Disulfide bond</keyword>
<dbReference type="InterPro" id="IPR009003">
    <property type="entry name" value="Peptidase_S1_PA"/>
</dbReference>
<dbReference type="GO" id="GO:0006508">
    <property type="term" value="P:proteolysis"/>
    <property type="evidence" value="ECO:0007669"/>
    <property type="project" value="UniProtKB-KW"/>
</dbReference>
<evidence type="ECO:0000256" key="3">
    <source>
        <dbReference type="ARBA" id="ARBA00022801"/>
    </source>
</evidence>
<dbReference type="PRINTS" id="PR00722">
    <property type="entry name" value="CHYMOTRYPSIN"/>
</dbReference>
<dbReference type="PhylomeDB" id="E9GC04"/>
<dbReference type="InterPro" id="IPR001254">
    <property type="entry name" value="Trypsin_dom"/>
</dbReference>
<dbReference type="InterPro" id="IPR050430">
    <property type="entry name" value="Peptidase_S1"/>
</dbReference>
<evidence type="ECO:0000259" key="8">
    <source>
        <dbReference type="PROSITE" id="PS50240"/>
    </source>
</evidence>
<dbReference type="HOGENOM" id="CLU_006842_1_0_1"/>
<evidence type="ECO:0000256" key="6">
    <source>
        <dbReference type="RuleBase" id="RU363034"/>
    </source>
</evidence>
<dbReference type="PANTHER" id="PTHR24276">
    <property type="entry name" value="POLYSERASE-RELATED"/>
    <property type="match status" value="1"/>
</dbReference>
<dbReference type="EMBL" id="GL732538">
    <property type="protein sequence ID" value="EFX83050.1"/>
    <property type="molecule type" value="Genomic_DNA"/>
</dbReference>
<dbReference type="PROSITE" id="PS00134">
    <property type="entry name" value="TRYPSIN_HIS"/>
    <property type="match status" value="1"/>
</dbReference>
<dbReference type="STRING" id="6669.E9GC04"/>
<dbReference type="Gene3D" id="2.40.10.10">
    <property type="entry name" value="Trypsin-like serine proteases"/>
    <property type="match status" value="2"/>
</dbReference>
<dbReference type="OMA" id="NDKDIML"/>
<evidence type="ECO:0000256" key="4">
    <source>
        <dbReference type="ARBA" id="ARBA00022825"/>
    </source>
</evidence>
<reference evidence="9 10" key="1">
    <citation type="journal article" date="2011" name="Science">
        <title>The ecoresponsive genome of Daphnia pulex.</title>
        <authorList>
            <person name="Colbourne J.K."/>
            <person name="Pfrender M.E."/>
            <person name="Gilbert D."/>
            <person name="Thomas W.K."/>
            <person name="Tucker A."/>
            <person name="Oakley T.H."/>
            <person name="Tokishita S."/>
            <person name="Aerts A."/>
            <person name="Arnold G.J."/>
            <person name="Basu M.K."/>
            <person name="Bauer D.J."/>
            <person name="Caceres C.E."/>
            <person name="Carmel L."/>
            <person name="Casola C."/>
            <person name="Choi J.H."/>
            <person name="Detter J.C."/>
            <person name="Dong Q."/>
            <person name="Dusheyko S."/>
            <person name="Eads B.D."/>
            <person name="Frohlich T."/>
            <person name="Geiler-Samerotte K.A."/>
            <person name="Gerlach D."/>
            <person name="Hatcher P."/>
            <person name="Jogdeo S."/>
            <person name="Krijgsveld J."/>
            <person name="Kriventseva E.V."/>
            <person name="Kultz D."/>
            <person name="Laforsch C."/>
            <person name="Lindquist E."/>
            <person name="Lopez J."/>
            <person name="Manak J.R."/>
            <person name="Muller J."/>
            <person name="Pangilinan J."/>
            <person name="Patwardhan R.P."/>
            <person name="Pitluck S."/>
            <person name="Pritham E.J."/>
            <person name="Rechtsteiner A."/>
            <person name="Rho M."/>
            <person name="Rogozin I.B."/>
            <person name="Sakarya O."/>
            <person name="Salamov A."/>
            <person name="Schaack S."/>
            <person name="Shapiro H."/>
            <person name="Shiga Y."/>
            <person name="Skalitzky C."/>
            <person name="Smith Z."/>
            <person name="Souvorov A."/>
            <person name="Sung W."/>
            <person name="Tang Z."/>
            <person name="Tsuchiya D."/>
            <person name="Tu H."/>
            <person name="Vos H."/>
            <person name="Wang M."/>
            <person name="Wolf Y.I."/>
            <person name="Yamagata H."/>
            <person name="Yamada T."/>
            <person name="Ye Y."/>
            <person name="Shaw J.R."/>
            <person name="Andrews J."/>
            <person name="Crease T.J."/>
            <person name="Tang H."/>
            <person name="Lucas S.M."/>
            <person name="Robertson H.M."/>
            <person name="Bork P."/>
            <person name="Koonin E.V."/>
            <person name="Zdobnov E.M."/>
            <person name="Grigoriev I.V."/>
            <person name="Lynch M."/>
            <person name="Boore J.L."/>
        </authorList>
    </citation>
    <scope>NUCLEOTIDE SEQUENCE [LARGE SCALE GENOMIC DNA]</scope>
</reference>
<feature type="signal peptide" evidence="7">
    <location>
        <begin position="1"/>
        <end position="20"/>
    </location>
</feature>